<evidence type="ECO:0000313" key="1">
    <source>
        <dbReference type="EMBL" id="MBP1853704.1"/>
    </source>
</evidence>
<dbReference type="EMBL" id="JAGGJX010000001">
    <property type="protein sequence ID" value="MBP1853704.1"/>
    <property type="molecule type" value="Genomic_DNA"/>
</dbReference>
<gene>
    <name evidence="1" type="ORF">J2Z43_000094</name>
</gene>
<dbReference type="Pfam" id="PF20207">
    <property type="entry name" value="DUF6568"/>
    <property type="match status" value="1"/>
</dbReference>
<evidence type="ECO:0000313" key="2">
    <source>
        <dbReference type="Proteomes" id="UP000767291"/>
    </source>
</evidence>
<dbReference type="SUPFAM" id="SSF52833">
    <property type="entry name" value="Thioredoxin-like"/>
    <property type="match status" value="1"/>
</dbReference>
<name>A0ABS4E6Z0_9FIRM</name>
<protein>
    <submittedName>
        <fullName evidence="1">Bacteriocin transport accessory protein</fullName>
    </submittedName>
</protein>
<dbReference type="Gene3D" id="3.40.30.10">
    <property type="entry name" value="Glutaredoxin"/>
    <property type="match status" value="1"/>
</dbReference>
<dbReference type="RefSeq" id="WP_209455364.1">
    <property type="nucleotide sequence ID" value="NZ_BAAACS010000017.1"/>
</dbReference>
<dbReference type="PROSITE" id="PS51257">
    <property type="entry name" value="PROKAR_LIPOPROTEIN"/>
    <property type="match status" value="1"/>
</dbReference>
<sequence length="145" mass="17077">MKKYILCIFILLLTVAVVGCTIDSTSKHGELKNIEKLSFFNDLKEKDDEIIIYFGNEECIFCKKFKPILLDVIDEDNKNIYYFNTEKLRNQSMYSDIIESYHIEQIPKLIYLKSNKLIKSQDLIKEGVDLNNNKLVKKKIKIFIN</sequence>
<dbReference type="InterPro" id="IPR036249">
    <property type="entry name" value="Thioredoxin-like_sf"/>
</dbReference>
<proteinExistence type="predicted"/>
<keyword evidence="2" id="KW-1185">Reference proteome</keyword>
<reference evidence="1 2" key="1">
    <citation type="submission" date="2021-03" db="EMBL/GenBank/DDBJ databases">
        <title>Genomic Encyclopedia of Type Strains, Phase IV (KMG-IV): sequencing the most valuable type-strain genomes for metagenomic binning, comparative biology and taxonomic classification.</title>
        <authorList>
            <person name="Goeker M."/>
        </authorList>
    </citation>
    <scope>NUCLEOTIDE SEQUENCE [LARGE SCALE GENOMIC DNA]</scope>
    <source>
        <strain evidence="1 2">DSM 1289</strain>
    </source>
</reference>
<comment type="caution">
    <text evidence="1">The sequence shown here is derived from an EMBL/GenBank/DDBJ whole genome shotgun (WGS) entry which is preliminary data.</text>
</comment>
<dbReference type="CDD" id="cd02947">
    <property type="entry name" value="TRX_family"/>
    <property type="match status" value="1"/>
</dbReference>
<dbReference type="InterPro" id="IPR046698">
    <property type="entry name" value="PedC-like"/>
</dbReference>
<organism evidence="1 2">
    <name type="scientific">Metaclostridioides mangenotii</name>
    <dbReference type="NCBI Taxonomy" id="1540"/>
    <lineage>
        <taxon>Bacteria</taxon>
        <taxon>Bacillati</taxon>
        <taxon>Bacillota</taxon>
        <taxon>Clostridia</taxon>
        <taxon>Peptostreptococcales</taxon>
        <taxon>Peptostreptococcaceae</taxon>
        <taxon>Metaclostridioides</taxon>
    </lineage>
</organism>
<accession>A0ABS4E6Z0</accession>
<dbReference type="Proteomes" id="UP000767291">
    <property type="component" value="Unassembled WGS sequence"/>
</dbReference>